<name>A0A3B6APY3_WHEAT</name>
<feature type="chain" id="PRO_5043170900" evidence="2">
    <location>
        <begin position="19"/>
        <end position="79"/>
    </location>
</feature>
<organism evidence="3">
    <name type="scientific">Triticum aestivum</name>
    <name type="common">Wheat</name>
    <dbReference type="NCBI Taxonomy" id="4565"/>
    <lineage>
        <taxon>Eukaryota</taxon>
        <taxon>Viridiplantae</taxon>
        <taxon>Streptophyta</taxon>
        <taxon>Embryophyta</taxon>
        <taxon>Tracheophyta</taxon>
        <taxon>Spermatophyta</taxon>
        <taxon>Magnoliopsida</taxon>
        <taxon>Liliopsida</taxon>
        <taxon>Poales</taxon>
        <taxon>Poaceae</taxon>
        <taxon>BOP clade</taxon>
        <taxon>Pooideae</taxon>
        <taxon>Triticodae</taxon>
        <taxon>Triticeae</taxon>
        <taxon>Triticinae</taxon>
        <taxon>Triticum</taxon>
    </lineage>
</organism>
<dbReference type="Proteomes" id="UP000019116">
    <property type="component" value="Chromosome 2A"/>
</dbReference>
<dbReference type="Gramene" id="TraesCS2A03G0090000.1">
    <property type="protein sequence ID" value="TraesCS2A03G0090000.1.CDS1"/>
    <property type="gene ID" value="TraesCS2A03G0090000"/>
</dbReference>
<dbReference type="PANTHER" id="PTHR36040:SF4">
    <property type="match status" value="1"/>
</dbReference>
<dbReference type="Gramene" id="TraesJUL2A03G00595140.1">
    <property type="protein sequence ID" value="TraesJUL2A03G00595140.1.CDS1"/>
    <property type="gene ID" value="TraesJUL2A03G00595140"/>
</dbReference>
<sequence length="79" mass="8333">MKLLPLFVLAMVMVNACAVSSRTGLRDHVLDGVVKMAATGEGTAIDNHHAIPRTEYSSWSSPGNMPGSGHDIASEEAKP</sequence>
<dbReference type="OrthoDB" id="680258at2759"/>
<feature type="signal peptide" evidence="2">
    <location>
        <begin position="1"/>
        <end position="18"/>
    </location>
</feature>
<dbReference type="EnsemblPlants" id="TraesCS2A02G047900.1">
    <property type="protein sequence ID" value="TraesCS2A02G047900.1.cds1"/>
    <property type="gene ID" value="TraesCS2A02G047900"/>
</dbReference>
<dbReference type="Gramene" id="TraesCAD_scaffold_008718_01G000900.1">
    <property type="protein sequence ID" value="TraesCAD_scaffold_008718_01G000900.1"/>
    <property type="gene ID" value="TraesCAD_scaffold_008718_01G000900"/>
</dbReference>
<dbReference type="Gramene" id="TraesLDM2A03G00594230.1">
    <property type="protein sequence ID" value="TraesLDM2A03G00594230.1.CDS1"/>
    <property type="gene ID" value="TraesLDM2A03G00594230"/>
</dbReference>
<keyword evidence="2" id="KW-0732">Signal</keyword>
<keyword evidence="4" id="KW-1185">Reference proteome</keyword>
<dbReference type="Gramene" id="TraesARI2A03G00598620.1">
    <property type="protein sequence ID" value="TraesARI2A03G00598620.1.CDS1"/>
    <property type="gene ID" value="TraesARI2A03G00598620"/>
</dbReference>
<dbReference type="Gramene" id="TraesLAC2A03G00596070.1">
    <property type="protein sequence ID" value="TraesLAC2A03G00596070.1.CDS1"/>
    <property type="gene ID" value="TraesLAC2A03G00596070"/>
</dbReference>
<dbReference type="AlphaFoldDB" id="A0A3B6APY3"/>
<protein>
    <submittedName>
        <fullName evidence="3">Uncharacterized protein</fullName>
    </submittedName>
</protein>
<evidence type="ECO:0000256" key="2">
    <source>
        <dbReference type="SAM" id="SignalP"/>
    </source>
</evidence>
<proteinExistence type="predicted"/>
<evidence type="ECO:0000256" key="1">
    <source>
        <dbReference type="SAM" id="MobiDB-lite"/>
    </source>
</evidence>
<accession>A0A3B6APY3</accession>
<dbReference type="Gramene" id="TraesNOR2A03G00599670.1">
    <property type="protein sequence ID" value="TraesNOR2A03G00599670.1.CDS1"/>
    <property type="gene ID" value="TraesNOR2A03G00599670"/>
</dbReference>
<evidence type="ECO:0000313" key="4">
    <source>
        <dbReference type="Proteomes" id="UP000019116"/>
    </source>
</evidence>
<dbReference type="Gramene" id="TraesCS2A02G047900.1">
    <property type="protein sequence ID" value="TraesCS2A02G047900.1.cds1"/>
    <property type="gene ID" value="TraesCS2A02G047900"/>
</dbReference>
<evidence type="ECO:0000313" key="3">
    <source>
        <dbReference type="EnsemblPlants" id="TraesCS2A02G047900.1.cds1"/>
    </source>
</evidence>
<reference evidence="3" key="2">
    <citation type="submission" date="2018-10" db="UniProtKB">
        <authorList>
            <consortium name="EnsemblPlants"/>
        </authorList>
    </citation>
    <scope>IDENTIFICATION</scope>
</reference>
<dbReference type="Gramene" id="TraesWEE_scaffold_013620_01G000100.1">
    <property type="protein sequence ID" value="TraesWEE_scaffold_013620_01G000100.1"/>
    <property type="gene ID" value="TraesWEE_scaffold_013620_01G000100"/>
</dbReference>
<feature type="region of interest" description="Disordered" evidence="1">
    <location>
        <begin position="54"/>
        <end position="79"/>
    </location>
</feature>
<reference evidence="3" key="1">
    <citation type="submission" date="2018-08" db="EMBL/GenBank/DDBJ databases">
        <authorList>
            <person name="Rossello M."/>
        </authorList>
    </citation>
    <scope>NUCLEOTIDE SEQUENCE [LARGE SCALE GENOMIC DNA]</scope>
    <source>
        <strain evidence="3">cv. Chinese Spring</strain>
    </source>
</reference>
<dbReference type="PANTHER" id="PTHR36040">
    <property type="entry name" value="OS04G0188500 PROTEIN"/>
    <property type="match status" value="1"/>
</dbReference>